<organism evidence="1 2">
    <name type="scientific">Wickerhamomyces mucosus</name>
    <dbReference type="NCBI Taxonomy" id="1378264"/>
    <lineage>
        <taxon>Eukaryota</taxon>
        <taxon>Fungi</taxon>
        <taxon>Dikarya</taxon>
        <taxon>Ascomycota</taxon>
        <taxon>Saccharomycotina</taxon>
        <taxon>Saccharomycetes</taxon>
        <taxon>Phaffomycetales</taxon>
        <taxon>Wickerhamomycetaceae</taxon>
        <taxon>Wickerhamomyces</taxon>
    </lineage>
</organism>
<reference evidence="1" key="2">
    <citation type="submission" date="2021-01" db="EMBL/GenBank/DDBJ databases">
        <authorList>
            <person name="Schikora-Tamarit M.A."/>
        </authorList>
    </citation>
    <scope>NUCLEOTIDE SEQUENCE</scope>
    <source>
        <strain evidence="1">CBS6341</strain>
    </source>
</reference>
<dbReference type="EMBL" id="JAEUBF010000413">
    <property type="protein sequence ID" value="KAH3678909.1"/>
    <property type="molecule type" value="Genomic_DNA"/>
</dbReference>
<protein>
    <submittedName>
        <fullName evidence="1">Uncharacterized protein</fullName>
    </submittedName>
</protein>
<evidence type="ECO:0000313" key="1">
    <source>
        <dbReference type="EMBL" id="KAH3678909.1"/>
    </source>
</evidence>
<name>A0A9P8PX08_9ASCO</name>
<sequence>ILDFFIIEIAKNRETYEYSKVLAPLFKLESKLPGEDVARYKRFMLFITMLSDNARNRDRFRAQFDTVSFANMWDAAAKANITNYVFR</sequence>
<proteinExistence type="predicted"/>
<feature type="non-terminal residue" evidence="1">
    <location>
        <position position="1"/>
    </location>
</feature>
<dbReference type="AlphaFoldDB" id="A0A9P8PX08"/>
<dbReference type="Proteomes" id="UP000769528">
    <property type="component" value="Unassembled WGS sequence"/>
</dbReference>
<evidence type="ECO:0000313" key="2">
    <source>
        <dbReference type="Proteomes" id="UP000769528"/>
    </source>
</evidence>
<comment type="caution">
    <text evidence="1">The sequence shown here is derived from an EMBL/GenBank/DDBJ whole genome shotgun (WGS) entry which is preliminary data.</text>
</comment>
<accession>A0A9P8PX08</accession>
<reference evidence="1" key="1">
    <citation type="journal article" date="2021" name="Open Biol.">
        <title>Shared evolutionary footprints suggest mitochondrial oxidative damage underlies multiple complex I losses in fungi.</title>
        <authorList>
            <person name="Schikora-Tamarit M.A."/>
            <person name="Marcet-Houben M."/>
            <person name="Nosek J."/>
            <person name="Gabaldon T."/>
        </authorList>
    </citation>
    <scope>NUCLEOTIDE SEQUENCE</scope>
    <source>
        <strain evidence="1">CBS6341</strain>
    </source>
</reference>
<keyword evidence="2" id="KW-1185">Reference proteome</keyword>
<gene>
    <name evidence="1" type="ORF">WICMUC_001352</name>
</gene>